<feature type="transmembrane region" description="Helical" evidence="5">
    <location>
        <begin position="88"/>
        <end position="106"/>
    </location>
</feature>
<gene>
    <name evidence="7" type="primary">rrtA</name>
    <name evidence="7" type="ORF">HYN46_01230</name>
</gene>
<keyword evidence="7" id="KW-0378">Hydrolase</keyword>
<evidence type="ECO:0000256" key="4">
    <source>
        <dbReference type="ARBA" id="ARBA00023136"/>
    </source>
</evidence>
<evidence type="ECO:0000259" key="6">
    <source>
        <dbReference type="Pfam" id="PF01694"/>
    </source>
</evidence>
<dbReference type="SUPFAM" id="SSF144091">
    <property type="entry name" value="Rhomboid-like"/>
    <property type="match status" value="1"/>
</dbReference>
<accession>A0A345P2X7</accession>
<feature type="transmembrane region" description="Helical" evidence="5">
    <location>
        <begin position="112"/>
        <end position="129"/>
    </location>
</feature>
<dbReference type="NCBIfam" id="TIGR03902">
    <property type="entry name" value="rhom_GG_sort"/>
    <property type="match status" value="1"/>
</dbReference>
<organism evidence="7 8">
    <name type="scientific">Aquirhabdus parva</name>
    <dbReference type="NCBI Taxonomy" id="2283318"/>
    <lineage>
        <taxon>Bacteria</taxon>
        <taxon>Pseudomonadati</taxon>
        <taxon>Pseudomonadota</taxon>
        <taxon>Gammaproteobacteria</taxon>
        <taxon>Moraxellales</taxon>
        <taxon>Moraxellaceae</taxon>
        <taxon>Aquirhabdus</taxon>
    </lineage>
</organism>
<evidence type="ECO:0000256" key="5">
    <source>
        <dbReference type="SAM" id="Phobius"/>
    </source>
</evidence>
<feature type="transmembrane region" description="Helical" evidence="5">
    <location>
        <begin position="179"/>
        <end position="195"/>
    </location>
</feature>
<keyword evidence="3 5" id="KW-1133">Transmembrane helix</keyword>
<protein>
    <submittedName>
        <fullName evidence="7">Rhombosortase</fullName>
        <ecNumber evidence="7">3.4.21.-</ecNumber>
    </submittedName>
</protein>
<name>A0A345P2X7_9GAMM</name>
<feature type="transmembrane region" description="Helical" evidence="5">
    <location>
        <begin position="20"/>
        <end position="43"/>
    </location>
</feature>
<dbReference type="InterPro" id="IPR035952">
    <property type="entry name" value="Rhomboid-like_sf"/>
</dbReference>
<dbReference type="InterPro" id="IPR022764">
    <property type="entry name" value="Peptidase_S54_rhomboid_dom"/>
</dbReference>
<dbReference type="EC" id="3.4.21.-" evidence="7"/>
<dbReference type="GO" id="GO:0016020">
    <property type="term" value="C:membrane"/>
    <property type="evidence" value="ECO:0007669"/>
    <property type="project" value="UniProtKB-SubCell"/>
</dbReference>
<dbReference type="InterPro" id="IPR023826">
    <property type="entry name" value="Rhom-like_SP_proteobac"/>
</dbReference>
<comment type="subcellular location">
    <subcellularLocation>
        <location evidence="1">Membrane</location>
        <topology evidence="1">Multi-pass membrane protein</topology>
    </subcellularLocation>
</comment>
<sequence>MKVLNRLKPVGENPRYRLRIVVYGAALLMTCCQFFFTQLVYIPSLLHAEPWRLWTGHWVHLGAWHWGLNAIALVLLPEIFFQASSKIFLFLWFALPVLISLLFFFFMPTLSLYAGLSGVLHGLYLVMALNAITSKNANERLMGWIVVLGLCLKVGWEFYSGNSQTAKLIGAPVILQAHQYGAGLGFILWLFILVWKRMRHSSL</sequence>
<dbReference type="GO" id="GO:0004252">
    <property type="term" value="F:serine-type endopeptidase activity"/>
    <property type="evidence" value="ECO:0007669"/>
    <property type="project" value="InterPro"/>
</dbReference>
<evidence type="ECO:0000313" key="8">
    <source>
        <dbReference type="Proteomes" id="UP000253940"/>
    </source>
</evidence>
<evidence type="ECO:0000313" key="7">
    <source>
        <dbReference type="EMBL" id="AXI01636.1"/>
    </source>
</evidence>
<dbReference type="Proteomes" id="UP000253940">
    <property type="component" value="Chromosome"/>
</dbReference>
<proteinExistence type="predicted"/>
<dbReference type="Pfam" id="PF01694">
    <property type="entry name" value="Rhomboid"/>
    <property type="match status" value="1"/>
</dbReference>
<feature type="transmembrane region" description="Helical" evidence="5">
    <location>
        <begin position="63"/>
        <end position="81"/>
    </location>
</feature>
<evidence type="ECO:0000256" key="1">
    <source>
        <dbReference type="ARBA" id="ARBA00004141"/>
    </source>
</evidence>
<dbReference type="AlphaFoldDB" id="A0A345P2X7"/>
<dbReference type="EMBL" id="CP031222">
    <property type="protein sequence ID" value="AXI01636.1"/>
    <property type="molecule type" value="Genomic_DNA"/>
</dbReference>
<feature type="domain" description="Peptidase S54 rhomboid" evidence="6">
    <location>
        <begin position="48"/>
        <end position="191"/>
    </location>
</feature>
<evidence type="ECO:0000256" key="2">
    <source>
        <dbReference type="ARBA" id="ARBA00022692"/>
    </source>
</evidence>
<dbReference type="OrthoDB" id="196054at2"/>
<dbReference type="Gene3D" id="1.20.1540.10">
    <property type="entry name" value="Rhomboid-like"/>
    <property type="match status" value="1"/>
</dbReference>
<keyword evidence="4 5" id="KW-0472">Membrane</keyword>
<reference evidence="7 8" key="1">
    <citation type="submission" date="2018-07" db="EMBL/GenBank/DDBJ databases">
        <title>Genome sequencing of Moraxellaceae gen. HYN0046.</title>
        <authorList>
            <person name="Kim M."/>
            <person name="Yi H."/>
        </authorList>
    </citation>
    <scope>NUCLEOTIDE SEQUENCE [LARGE SCALE GENOMIC DNA]</scope>
    <source>
        <strain evidence="7 8">HYN0046</strain>
    </source>
</reference>
<keyword evidence="8" id="KW-1185">Reference proteome</keyword>
<keyword evidence="2 5" id="KW-0812">Transmembrane</keyword>
<evidence type="ECO:0000256" key="3">
    <source>
        <dbReference type="ARBA" id="ARBA00022989"/>
    </source>
</evidence>
<feature type="transmembrane region" description="Helical" evidence="5">
    <location>
        <begin position="141"/>
        <end position="159"/>
    </location>
</feature>
<dbReference type="KEGG" id="mbah:HYN46_01230"/>